<feature type="region of interest" description="Disordered" evidence="3">
    <location>
        <begin position="34"/>
        <end position="53"/>
    </location>
</feature>
<evidence type="ECO:0000259" key="4">
    <source>
        <dbReference type="Pfam" id="PF00248"/>
    </source>
</evidence>
<evidence type="ECO:0000313" key="5">
    <source>
        <dbReference type="EMBL" id="KTB34291.1"/>
    </source>
</evidence>
<dbReference type="PANTHER" id="PTHR43364:SF2">
    <property type="entry name" value="ARYL-ALCOHOL DEHYDROGENASE AAD10-RELATED"/>
    <property type="match status" value="1"/>
</dbReference>
<dbReference type="GO" id="GO:0016491">
    <property type="term" value="F:oxidoreductase activity"/>
    <property type="evidence" value="ECO:0007669"/>
    <property type="project" value="UniProtKB-KW"/>
</dbReference>
<dbReference type="InterPro" id="IPR023210">
    <property type="entry name" value="NADP_OxRdtase_dom"/>
</dbReference>
<reference evidence="5 6" key="1">
    <citation type="submission" date="2015-12" db="EMBL/GenBank/DDBJ databases">
        <title>Draft genome sequence of Moniliophthora roreri, the causal agent of frosty pod rot of cacao.</title>
        <authorList>
            <person name="Aime M.C."/>
            <person name="Diaz-Valderrama J.R."/>
            <person name="Kijpornyongpan T."/>
            <person name="Phillips-Mora W."/>
        </authorList>
    </citation>
    <scope>NUCLEOTIDE SEQUENCE [LARGE SCALE GENOMIC DNA]</scope>
    <source>
        <strain evidence="5 6">MCA 2952</strain>
    </source>
</reference>
<evidence type="ECO:0000256" key="3">
    <source>
        <dbReference type="SAM" id="MobiDB-lite"/>
    </source>
</evidence>
<proteinExistence type="inferred from homology"/>
<gene>
    <name evidence="5" type="ORF">WG66_13130</name>
</gene>
<evidence type="ECO:0000313" key="6">
    <source>
        <dbReference type="Proteomes" id="UP000054988"/>
    </source>
</evidence>
<feature type="domain" description="NADP-dependent oxidoreductase" evidence="4">
    <location>
        <begin position="3"/>
        <end position="128"/>
    </location>
</feature>
<comment type="caution">
    <text evidence="5">The sequence shown here is derived from an EMBL/GenBank/DDBJ whole genome shotgun (WGS) entry which is preliminary data.</text>
</comment>
<keyword evidence="1" id="KW-0560">Oxidoreductase</keyword>
<dbReference type="InterPro" id="IPR050523">
    <property type="entry name" value="AKR_Detox_Biosynth"/>
</dbReference>
<evidence type="ECO:0000256" key="2">
    <source>
        <dbReference type="ARBA" id="ARBA00038157"/>
    </source>
</evidence>
<dbReference type="PANTHER" id="PTHR43364">
    <property type="entry name" value="NADH-SPECIFIC METHYLGLYOXAL REDUCTASE-RELATED"/>
    <property type="match status" value="1"/>
</dbReference>
<protein>
    <recommendedName>
        <fullName evidence="4">NADP-dependent oxidoreductase domain-containing protein</fullName>
    </recommendedName>
</protein>
<name>A0A0W0FDD2_MONRR</name>
<dbReference type="Proteomes" id="UP000054988">
    <property type="component" value="Unassembled WGS sequence"/>
</dbReference>
<dbReference type="Gene3D" id="3.20.20.100">
    <property type="entry name" value="NADP-dependent oxidoreductase domain"/>
    <property type="match status" value="1"/>
</dbReference>
<dbReference type="AlphaFoldDB" id="A0A0W0FDD2"/>
<dbReference type="EMBL" id="LATX01002095">
    <property type="protein sequence ID" value="KTB34291.1"/>
    <property type="molecule type" value="Genomic_DNA"/>
</dbReference>
<dbReference type="InterPro" id="IPR036812">
    <property type="entry name" value="NAD(P)_OxRdtase_dom_sf"/>
</dbReference>
<sequence length="168" mass="18444">MERSFERDVIPMAKSLGVALAPWDVIGGGKLRTDAEDAEKRQSAEKSRSLMGVERSEKEIKMSRALEKVAQEVGAKSIRAVAIAYVMHKAPYVFPIVGARKAEQLVSNLEALEISLSPEHIRYLESILPFDSGFPTNFFGDGTAHNGFLTSTAHLTKQPGVRPIPHSK</sequence>
<dbReference type="Pfam" id="PF00248">
    <property type="entry name" value="Aldo_ket_red"/>
    <property type="match status" value="1"/>
</dbReference>
<accession>A0A0W0FDD2</accession>
<organism evidence="5 6">
    <name type="scientific">Moniliophthora roreri</name>
    <name type="common">Frosty pod rot fungus</name>
    <name type="synonym">Monilia roreri</name>
    <dbReference type="NCBI Taxonomy" id="221103"/>
    <lineage>
        <taxon>Eukaryota</taxon>
        <taxon>Fungi</taxon>
        <taxon>Dikarya</taxon>
        <taxon>Basidiomycota</taxon>
        <taxon>Agaricomycotina</taxon>
        <taxon>Agaricomycetes</taxon>
        <taxon>Agaricomycetidae</taxon>
        <taxon>Agaricales</taxon>
        <taxon>Marasmiineae</taxon>
        <taxon>Marasmiaceae</taxon>
        <taxon>Moniliophthora</taxon>
    </lineage>
</organism>
<comment type="similarity">
    <text evidence="2">Belongs to the aldo/keto reductase family. Aldo/keto reductase 2 subfamily.</text>
</comment>
<evidence type="ECO:0000256" key="1">
    <source>
        <dbReference type="ARBA" id="ARBA00023002"/>
    </source>
</evidence>
<dbReference type="SUPFAM" id="SSF51430">
    <property type="entry name" value="NAD(P)-linked oxidoreductase"/>
    <property type="match status" value="1"/>
</dbReference>